<evidence type="ECO:0000256" key="1">
    <source>
        <dbReference type="ARBA" id="ARBA00004141"/>
    </source>
</evidence>
<gene>
    <name evidence="7" type="ORF">SH580_04980</name>
</gene>
<evidence type="ECO:0000259" key="6">
    <source>
        <dbReference type="Pfam" id="PF01794"/>
    </source>
</evidence>
<feature type="transmembrane region" description="Helical" evidence="5">
    <location>
        <begin position="173"/>
        <end position="191"/>
    </location>
</feature>
<keyword evidence="4 5" id="KW-0472">Membrane</keyword>
<sequence length="201" mass="22775">MNRWLFIVCYSLLFVGAPIFLALTQGIPSQSNFQLAVLLVSVGAFGLTLGLFWLTRLLPKDSVKMRLGKMMSWHKYLGYAVCIIFMIHPILIIARRFWVVESNPIHNLKLMLTAPLVWPGMAAWLLLMLIMGFALARKRFSAKTFRNLHGWLSIAFLIFAAWHVISIGRHSDLILAAFWGLLAAAAIVGYFNRALLKKRTS</sequence>
<feature type="transmembrane region" description="Helical" evidence="5">
    <location>
        <begin position="148"/>
        <end position="167"/>
    </location>
</feature>
<keyword evidence="3 5" id="KW-1133">Transmembrane helix</keyword>
<evidence type="ECO:0000256" key="3">
    <source>
        <dbReference type="ARBA" id="ARBA00022989"/>
    </source>
</evidence>
<evidence type="ECO:0000256" key="4">
    <source>
        <dbReference type="ARBA" id="ARBA00023136"/>
    </source>
</evidence>
<feature type="transmembrane region" description="Helical" evidence="5">
    <location>
        <begin position="118"/>
        <end position="136"/>
    </location>
</feature>
<reference evidence="7 8" key="1">
    <citation type="submission" date="2023-11" db="EMBL/GenBank/DDBJ databases">
        <title>Coraliomargarita sp. nov., isolated from marine algae.</title>
        <authorList>
            <person name="Lee J.K."/>
            <person name="Baek J.H."/>
            <person name="Kim J.M."/>
            <person name="Choi D.G."/>
            <person name="Jeon C.O."/>
        </authorList>
    </citation>
    <scope>NUCLEOTIDE SEQUENCE [LARGE SCALE GENOMIC DNA]</scope>
    <source>
        <strain evidence="7 8">J2-16</strain>
    </source>
</reference>
<feature type="domain" description="Ferric oxidoreductase" evidence="6">
    <location>
        <begin position="51"/>
        <end position="159"/>
    </location>
</feature>
<accession>A0ABZ0RPL9</accession>
<evidence type="ECO:0000256" key="5">
    <source>
        <dbReference type="SAM" id="Phobius"/>
    </source>
</evidence>
<dbReference type="Pfam" id="PF01794">
    <property type="entry name" value="Ferric_reduct"/>
    <property type="match status" value="1"/>
</dbReference>
<dbReference type="InterPro" id="IPR013130">
    <property type="entry name" value="Fe3_Rdtase_TM_dom"/>
</dbReference>
<evidence type="ECO:0000313" key="8">
    <source>
        <dbReference type="Proteomes" id="UP001324993"/>
    </source>
</evidence>
<dbReference type="EMBL" id="CP138858">
    <property type="protein sequence ID" value="WPJ97058.1"/>
    <property type="molecule type" value="Genomic_DNA"/>
</dbReference>
<keyword evidence="2 5" id="KW-0812">Transmembrane</keyword>
<protein>
    <submittedName>
        <fullName evidence="7">Ferric reductase-like transmembrane domain-containing protein</fullName>
    </submittedName>
</protein>
<dbReference type="Proteomes" id="UP001324993">
    <property type="component" value="Chromosome"/>
</dbReference>
<evidence type="ECO:0000256" key="2">
    <source>
        <dbReference type="ARBA" id="ARBA00022692"/>
    </source>
</evidence>
<evidence type="ECO:0000313" key="7">
    <source>
        <dbReference type="EMBL" id="WPJ97058.1"/>
    </source>
</evidence>
<organism evidence="7 8">
    <name type="scientific">Coraliomargarita algicola</name>
    <dbReference type="NCBI Taxonomy" id="3092156"/>
    <lineage>
        <taxon>Bacteria</taxon>
        <taxon>Pseudomonadati</taxon>
        <taxon>Verrucomicrobiota</taxon>
        <taxon>Opitutia</taxon>
        <taxon>Puniceicoccales</taxon>
        <taxon>Coraliomargaritaceae</taxon>
        <taxon>Coraliomargarita</taxon>
    </lineage>
</organism>
<feature type="transmembrane region" description="Helical" evidence="5">
    <location>
        <begin position="76"/>
        <end position="98"/>
    </location>
</feature>
<proteinExistence type="predicted"/>
<name>A0ABZ0RPL9_9BACT</name>
<keyword evidence="8" id="KW-1185">Reference proteome</keyword>
<dbReference type="RefSeq" id="WP_319833910.1">
    <property type="nucleotide sequence ID" value="NZ_CP138858.1"/>
</dbReference>
<comment type="subcellular location">
    <subcellularLocation>
        <location evidence="1">Membrane</location>
        <topology evidence="1">Multi-pass membrane protein</topology>
    </subcellularLocation>
</comment>
<feature type="transmembrane region" description="Helical" evidence="5">
    <location>
        <begin position="34"/>
        <end position="55"/>
    </location>
</feature>